<protein>
    <submittedName>
        <fullName evidence="2">Uncharacterized protein</fullName>
    </submittedName>
</protein>
<proteinExistence type="predicted"/>
<dbReference type="AlphaFoldDB" id="A0A0N5AUR4"/>
<name>A0A0N5AUR4_9BILA</name>
<evidence type="ECO:0000313" key="2">
    <source>
        <dbReference type="WBParaSite" id="SMUV_0000860601-mRNA-1"/>
    </source>
</evidence>
<dbReference type="Proteomes" id="UP000046393">
    <property type="component" value="Unplaced"/>
</dbReference>
<organism evidence="1 2">
    <name type="scientific">Syphacia muris</name>
    <dbReference type="NCBI Taxonomy" id="451379"/>
    <lineage>
        <taxon>Eukaryota</taxon>
        <taxon>Metazoa</taxon>
        <taxon>Ecdysozoa</taxon>
        <taxon>Nematoda</taxon>
        <taxon>Chromadorea</taxon>
        <taxon>Rhabditida</taxon>
        <taxon>Spirurina</taxon>
        <taxon>Oxyuridomorpha</taxon>
        <taxon>Oxyuroidea</taxon>
        <taxon>Oxyuridae</taxon>
        <taxon>Syphacia</taxon>
    </lineage>
</organism>
<evidence type="ECO:0000313" key="1">
    <source>
        <dbReference type="Proteomes" id="UP000046393"/>
    </source>
</evidence>
<sequence length="246" mass="27472">MLNIQRCLYGILYSNIESGNADKAISQENVTDALTEDELSAQVATTLPSKMRDDLVMDDGWVYIEEAAESVSGRSSPVMVQGYELEECSSTASSENSKVLTSSQKKSFKQSESYHRAKFLSSKRAHLEQKAASLTIMCLLFEDVPRSEKEKIEDIRPKARGTNGLSANKLKRSQFNMALIKRLFDRKDRILTPGIDLNIAKIIASLLLIQGPVPLAILLQNQRPNSAQRNRVNYFRDVIMIASATI</sequence>
<reference evidence="2" key="1">
    <citation type="submission" date="2017-02" db="UniProtKB">
        <authorList>
            <consortium name="WormBaseParasite"/>
        </authorList>
    </citation>
    <scope>IDENTIFICATION</scope>
</reference>
<keyword evidence="1" id="KW-1185">Reference proteome</keyword>
<dbReference type="WBParaSite" id="SMUV_0000860601-mRNA-1">
    <property type="protein sequence ID" value="SMUV_0000860601-mRNA-1"/>
    <property type="gene ID" value="SMUV_0000860601"/>
</dbReference>
<accession>A0A0N5AUR4</accession>